<dbReference type="GO" id="GO:0001508">
    <property type="term" value="P:action potential"/>
    <property type="evidence" value="ECO:0007669"/>
    <property type="project" value="TreeGrafter"/>
</dbReference>
<dbReference type="PANTHER" id="PTHR11537:SF254">
    <property type="entry name" value="POTASSIUM VOLTAGE-GATED CHANNEL PROTEIN SHAB"/>
    <property type="match status" value="1"/>
</dbReference>
<dbReference type="PRINTS" id="PR00169">
    <property type="entry name" value="KCHANNEL"/>
</dbReference>
<keyword evidence="10" id="KW-0630">Potassium</keyword>
<dbReference type="InterPro" id="IPR028325">
    <property type="entry name" value="VG_K_chnl"/>
</dbReference>
<feature type="transmembrane region" description="Helical" evidence="19">
    <location>
        <begin position="187"/>
        <end position="204"/>
    </location>
</feature>
<dbReference type="FunFam" id="1.10.287.70:FF:000181">
    <property type="entry name" value="Cyclic nucleotide-gated potassium channel mll3241"/>
    <property type="match status" value="1"/>
</dbReference>
<sequence length="306" mass="34567">MRKKIYDILEMTNPNDVMSKSFSIFIVSLILINVVCIVLESINEVNLQYRTIFLVIEIISTMIFATEYCLRLWSCVESDGVHAYPIRTRIKYALKPLAIVDLLAFLPSILQLLFPGIDLRFLRILRLLRVFKLTRYFSSFELLLNVLHEERKSLAGIFVLLLVILTLAASALYLVERDIQPDKFGSIPQAMWWAIAALTTVGYGDVYPLSAPGKVLGSLVTIVGIGMVALPSGILASAFSEQMRRKRESLQLVIDDALEDGNIDVSELRSIQELGHTLGLSESQIIDLVKHSRSIFELEHQDREEP</sequence>
<keyword evidence="12" id="KW-0406">Ion transport</keyword>
<evidence type="ECO:0000256" key="9">
    <source>
        <dbReference type="ARBA" id="ARBA00022882"/>
    </source>
</evidence>
<dbReference type="GO" id="GO:0005249">
    <property type="term" value="F:voltage-gated potassium channel activity"/>
    <property type="evidence" value="ECO:0007669"/>
    <property type="project" value="InterPro"/>
</dbReference>
<evidence type="ECO:0000256" key="8">
    <source>
        <dbReference type="ARBA" id="ARBA00022826"/>
    </source>
</evidence>
<evidence type="ECO:0000256" key="7">
    <source>
        <dbReference type="ARBA" id="ARBA00022741"/>
    </source>
</evidence>
<evidence type="ECO:0000256" key="17">
    <source>
        <dbReference type="ARBA" id="ARBA00058429"/>
    </source>
</evidence>
<reference evidence="21 22" key="1">
    <citation type="submission" date="2019-02" db="EMBL/GenBank/DDBJ databases">
        <title>Prokaryotic population dynamics and viral predation in marine succession experiment using metagenomics: the confinement effect.</title>
        <authorList>
            <person name="Haro-Moreno J.M."/>
            <person name="Rodriguez-Valera F."/>
            <person name="Lopez-Perez M."/>
        </authorList>
    </citation>
    <scope>NUCLEOTIDE SEQUENCE [LARGE SCALE GENOMIC DNA]</scope>
    <source>
        <strain evidence="21">MED-G157</strain>
    </source>
</reference>
<dbReference type="EMBL" id="SHAG01000030">
    <property type="protein sequence ID" value="RZO75597.1"/>
    <property type="molecule type" value="Genomic_DNA"/>
</dbReference>
<keyword evidence="4" id="KW-0633">Potassium transport</keyword>
<name>A0A520RZG3_9GAMM</name>
<evidence type="ECO:0000256" key="15">
    <source>
        <dbReference type="ARBA" id="ARBA00023286"/>
    </source>
</evidence>
<keyword evidence="14" id="KW-0114">cAMP</keyword>
<keyword evidence="13 19" id="KW-0472">Membrane</keyword>
<comment type="subcellular location">
    <subcellularLocation>
        <location evidence="1">Cell membrane</location>
        <topology evidence="1">Multi-pass membrane protein</topology>
    </subcellularLocation>
</comment>
<evidence type="ECO:0000256" key="3">
    <source>
        <dbReference type="ARBA" id="ARBA00022475"/>
    </source>
</evidence>
<feature type="transmembrane region" description="Helical" evidence="19">
    <location>
        <begin position="216"/>
        <end position="239"/>
    </location>
</feature>
<evidence type="ECO:0000256" key="10">
    <source>
        <dbReference type="ARBA" id="ARBA00022958"/>
    </source>
</evidence>
<keyword evidence="15" id="KW-1071">Ligand-gated ion channel</keyword>
<dbReference type="PANTHER" id="PTHR11537">
    <property type="entry name" value="VOLTAGE-GATED POTASSIUM CHANNEL"/>
    <property type="match status" value="1"/>
</dbReference>
<organism evidence="21 22">
    <name type="scientific">OM182 bacterium</name>
    <dbReference type="NCBI Taxonomy" id="2510334"/>
    <lineage>
        <taxon>Bacteria</taxon>
        <taxon>Pseudomonadati</taxon>
        <taxon>Pseudomonadota</taxon>
        <taxon>Gammaproteobacteria</taxon>
        <taxon>OMG group</taxon>
        <taxon>OM182 clade</taxon>
    </lineage>
</organism>
<feature type="domain" description="Ion transport" evidence="20">
    <location>
        <begin position="20"/>
        <end position="246"/>
    </location>
</feature>
<dbReference type="AlphaFoldDB" id="A0A520RZG3"/>
<keyword evidence="9" id="KW-0851">Voltage-gated channel</keyword>
<feature type="transmembrane region" description="Helical" evidence="19">
    <location>
        <begin position="52"/>
        <end position="73"/>
    </location>
</feature>
<evidence type="ECO:0000256" key="19">
    <source>
        <dbReference type="SAM" id="Phobius"/>
    </source>
</evidence>
<protein>
    <submittedName>
        <fullName evidence="21">Ion transporter</fullName>
    </submittedName>
</protein>
<feature type="transmembrane region" description="Helical" evidence="19">
    <location>
        <begin position="94"/>
        <end position="114"/>
    </location>
</feature>
<dbReference type="Proteomes" id="UP000316199">
    <property type="component" value="Unassembled WGS sequence"/>
</dbReference>
<keyword evidence="11 19" id="KW-1133">Transmembrane helix</keyword>
<dbReference type="InterPro" id="IPR005821">
    <property type="entry name" value="Ion_trans_dom"/>
</dbReference>
<comment type="function">
    <text evidence="17">Cyclic nucleotide-regulated potassium channel activated by cAMP.</text>
</comment>
<evidence type="ECO:0000256" key="5">
    <source>
        <dbReference type="ARBA" id="ARBA00022566"/>
    </source>
</evidence>
<evidence type="ECO:0000313" key="21">
    <source>
        <dbReference type="EMBL" id="RZO75597.1"/>
    </source>
</evidence>
<dbReference type="InterPro" id="IPR027359">
    <property type="entry name" value="Volt_channel_dom_sf"/>
</dbReference>
<evidence type="ECO:0000256" key="2">
    <source>
        <dbReference type="ARBA" id="ARBA00022448"/>
    </source>
</evidence>
<keyword evidence="5" id="KW-0116">cAMP-binding</keyword>
<dbReference type="Gene3D" id="1.10.287.70">
    <property type="match status" value="1"/>
</dbReference>
<keyword evidence="16" id="KW-0407">Ion channel</keyword>
<dbReference type="SUPFAM" id="SSF81324">
    <property type="entry name" value="Voltage-gated potassium channels"/>
    <property type="match status" value="1"/>
</dbReference>
<evidence type="ECO:0000256" key="6">
    <source>
        <dbReference type="ARBA" id="ARBA00022692"/>
    </source>
</evidence>
<keyword evidence="8" id="KW-0631">Potassium channel</keyword>
<evidence type="ECO:0000256" key="12">
    <source>
        <dbReference type="ARBA" id="ARBA00023065"/>
    </source>
</evidence>
<dbReference type="Gene3D" id="1.20.120.350">
    <property type="entry name" value="Voltage-gated potassium channels. Chain C"/>
    <property type="match status" value="1"/>
</dbReference>
<keyword evidence="7" id="KW-0547">Nucleotide-binding</keyword>
<evidence type="ECO:0000259" key="20">
    <source>
        <dbReference type="Pfam" id="PF00520"/>
    </source>
</evidence>
<proteinExistence type="inferred from homology"/>
<evidence type="ECO:0000256" key="1">
    <source>
        <dbReference type="ARBA" id="ARBA00004651"/>
    </source>
</evidence>
<dbReference type="Pfam" id="PF00520">
    <property type="entry name" value="Ion_trans"/>
    <property type="match status" value="1"/>
</dbReference>
<keyword evidence="3" id="KW-1003">Cell membrane</keyword>
<evidence type="ECO:0000313" key="22">
    <source>
        <dbReference type="Proteomes" id="UP000316199"/>
    </source>
</evidence>
<evidence type="ECO:0000256" key="16">
    <source>
        <dbReference type="ARBA" id="ARBA00023303"/>
    </source>
</evidence>
<accession>A0A520RZG3</accession>
<evidence type="ECO:0000256" key="14">
    <source>
        <dbReference type="ARBA" id="ARBA00023149"/>
    </source>
</evidence>
<dbReference type="GO" id="GO:0008076">
    <property type="term" value="C:voltage-gated potassium channel complex"/>
    <property type="evidence" value="ECO:0007669"/>
    <property type="project" value="InterPro"/>
</dbReference>
<evidence type="ECO:0000256" key="18">
    <source>
        <dbReference type="ARBA" id="ARBA00060926"/>
    </source>
</evidence>
<keyword evidence="2" id="KW-0813">Transport</keyword>
<evidence type="ECO:0000256" key="13">
    <source>
        <dbReference type="ARBA" id="ARBA00023136"/>
    </source>
</evidence>
<feature type="transmembrane region" description="Helical" evidence="19">
    <location>
        <begin position="154"/>
        <end position="175"/>
    </location>
</feature>
<keyword evidence="6 19" id="KW-0812">Transmembrane</keyword>
<evidence type="ECO:0000256" key="11">
    <source>
        <dbReference type="ARBA" id="ARBA00022989"/>
    </source>
</evidence>
<comment type="caution">
    <text evidence="21">The sequence shown here is derived from an EMBL/GenBank/DDBJ whole genome shotgun (WGS) entry which is preliminary data.</text>
</comment>
<dbReference type="GO" id="GO:0030552">
    <property type="term" value="F:cAMP binding"/>
    <property type="evidence" value="ECO:0007669"/>
    <property type="project" value="UniProtKB-KW"/>
</dbReference>
<evidence type="ECO:0000256" key="4">
    <source>
        <dbReference type="ARBA" id="ARBA00022538"/>
    </source>
</evidence>
<gene>
    <name evidence="21" type="ORF">EVA68_06670</name>
</gene>
<feature type="transmembrane region" description="Helical" evidence="19">
    <location>
        <begin position="21"/>
        <end position="40"/>
    </location>
</feature>
<comment type="similarity">
    <text evidence="18">Belongs to the potassium channel family.</text>
</comment>